<organism evidence="1 2">
    <name type="scientific">Colwellia psychrerythraea</name>
    <name type="common">Vibrio psychroerythus</name>
    <dbReference type="NCBI Taxonomy" id="28229"/>
    <lineage>
        <taxon>Bacteria</taxon>
        <taxon>Pseudomonadati</taxon>
        <taxon>Pseudomonadota</taxon>
        <taxon>Gammaproteobacteria</taxon>
        <taxon>Alteromonadales</taxon>
        <taxon>Colwelliaceae</taxon>
        <taxon>Colwellia</taxon>
    </lineage>
</organism>
<comment type="caution">
    <text evidence="1">The sequence shown here is derived from an EMBL/GenBank/DDBJ whole genome shotgun (WGS) entry which is preliminary data.</text>
</comment>
<dbReference type="AlphaFoldDB" id="A0A099KL68"/>
<evidence type="ECO:0000313" key="1">
    <source>
        <dbReference type="EMBL" id="KGJ90677.1"/>
    </source>
</evidence>
<dbReference type="Proteomes" id="UP000029868">
    <property type="component" value="Unassembled WGS sequence"/>
</dbReference>
<evidence type="ECO:0008006" key="3">
    <source>
        <dbReference type="Google" id="ProtNLM"/>
    </source>
</evidence>
<accession>A0A099KL68</accession>
<dbReference type="OrthoDB" id="6227886at2"/>
<dbReference type="RefSeq" id="WP_033083391.1">
    <property type="nucleotide sequence ID" value="NZ_JQEC01000045.1"/>
</dbReference>
<proteinExistence type="predicted"/>
<name>A0A099KL68_COLPS</name>
<protein>
    <recommendedName>
        <fullName evidence="3">Transcriptional regulator</fullName>
    </recommendedName>
</protein>
<dbReference type="EMBL" id="JQEC01000045">
    <property type="protein sequence ID" value="KGJ90677.1"/>
    <property type="molecule type" value="Genomic_DNA"/>
</dbReference>
<dbReference type="PATRIC" id="fig|28229.3.peg.3401"/>
<evidence type="ECO:0000313" key="2">
    <source>
        <dbReference type="Proteomes" id="UP000029868"/>
    </source>
</evidence>
<gene>
    <name evidence="1" type="ORF">GAB14E_3483</name>
</gene>
<sequence length="102" mass="11438">MSVSFDQFDESAVVILKVLAEHFPMPTEIGFNDVFPELDGDVRKRAVHIGTLAFLRHEDLIAHDVGSASSFIITRKGLALFNEDIFKHIKNLLNSEADNIEL</sequence>
<reference evidence="1 2" key="1">
    <citation type="submission" date="2014-08" db="EMBL/GenBank/DDBJ databases">
        <title>Genomic and Phenotypic Diversity of Colwellia psychrerythraea strains from Disparate Marine Basins.</title>
        <authorList>
            <person name="Techtmann S.M."/>
            <person name="Stelling S.C."/>
            <person name="Utturkar S.M."/>
            <person name="Alshibli N."/>
            <person name="Harris A."/>
            <person name="Brown S.D."/>
            <person name="Hazen T.C."/>
        </authorList>
    </citation>
    <scope>NUCLEOTIDE SEQUENCE [LARGE SCALE GENOMIC DNA]</scope>
    <source>
        <strain evidence="1 2">GAB14E</strain>
    </source>
</reference>